<keyword evidence="6" id="KW-1185">Reference proteome</keyword>
<reference evidence="5 6" key="1">
    <citation type="submission" date="2018-11" db="EMBL/GenBank/DDBJ databases">
        <title>Trebonia kvetii gen.nov., sp.nov., a novel acidophilic actinobacterium, and proposal of the new actinobacterial family Treboniaceae fam. nov.</title>
        <authorList>
            <person name="Rapoport D."/>
            <person name="Sagova-Mareckova M."/>
            <person name="Sedlacek I."/>
            <person name="Provaznik J."/>
            <person name="Kralova S."/>
            <person name="Pavlinic D."/>
            <person name="Benes V."/>
            <person name="Kopecky J."/>
        </authorList>
    </citation>
    <scope>NUCLEOTIDE SEQUENCE [LARGE SCALE GENOMIC DNA]</scope>
    <source>
        <strain evidence="5 6">15Tr583</strain>
    </source>
</reference>
<dbReference type="GO" id="GO:0006355">
    <property type="term" value="P:regulation of DNA-templated transcription"/>
    <property type="evidence" value="ECO:0007669"/>
    <property type="project" value="InterPro"/>
</dbReference>
<gene>
    <name evidence="5" type="ORF">EAS64_12645</name>
</gene>
<accession>A0A6P2C2K3</accession>
<protein>
    <recommendedName>
        <fullName evidence="4">HTH merR-type domain-containing protein</fullName>
    </recommendedName>
</protein>
<dbReference type="InterPro" id="IPR015358">
    <property type="entry name" value="Tscrpt_reg_MerR_DNA-bd"/>
</dbReference>
<evidence type="ECO:0000313" key="5">
    <source>
        <dbReference type="EMBL" id="TVZ05400.1"/>
    </source>
</evidence>
<evidence type="ECO:0000313" key="6">
    <source>
        <dbReference type="Proteomes" id="UP000460272"/>
    </source>
</evidence>
<organism evidence="5 6">
    <name type="scientific">Trebonia kvetii</name>
    <dbReference type="NCBI Taxonomy" id="2480626"/>
    <lineage>
        <taxon>Bacteria</taxon>
        <taxon>Bacillati</taxon>
        <taxon>Actinomycetota</taxon>
        <taxon>Actinomycetes</taxon>
        <taxon>Streptosporangiales</taxon>
        <taxon>Treboniaceae</taxon>
        <taxon>Trebonia</taxon>
    </lineage>
</organism>
<dbReference type="InterPro" id="IPR000551">
    <property type="entry name" value="MerR-type_HTH_dom"/>
</dbReference>
<evidence type="ECO:0000259" key="4">
    <source>
        <dbReference type="PROSITE" id="PS50937"/>
    </source>
</evidence>
<proteinExistence type="predicted"/>
<comment type="caution">
    <text evidence="5">The sequence shown here is derived from an EMBL/GenBank/DDBJ whole genome shotgun (WGS) entry which is preliminary data.</text>
</comment>
<evidence type="ECO:0000256" key="3">
    <source>
        <dbReference type="SAM" id="MobiDB-lite"/>
    </source>
</evidence>
<dbReference type="GO" id="GO:0003677">
    <property type="term" value="F:DNA binding"/>
    <property type="evidence" value="ECO:0007669"/>
    <property type="project" value="InterPro"/>
</dbReference>
<dbReference type="EMBL" id="RPFW01000002">
    <property type="protein sequence ID" value="TVZ05400.1"/>
    <property type="molecule type" value="Genomic_DNA"/>
</dbReference>
<dbReference type="AlphaFoldDB" id="A0A6P2C2K3"/>
<name>A0A6P2C2K3_9ACTN</name>
<dbReference type="InterPro" id="IPR009061">
    <property type="entry name" value="DNA-bd_dom_put_sf"/>
</dbReference>
<dbReference type="OrthoDB" id="9802039at2"/>
<keyword evidence="1" id="KW-0805">Transcription regulation</keyword>
<dbReference type="PROSITE" id="PS50937">
    <property type="entry name" value="HTH_MERR_2"/>
    <property type="match status" value="1"/>
</dbReference>
<dbReference type="Proteomes" id="UP000460272">
    <property type="component" value="Unassembled WGS sequence"/>
</dbReference>
<dbReference type="Pfam" id="PF09278">
    <property type="entry name" value="MerR-DNA-bind"/>
    <property type="match status" value="1"/>
</dbReference>
<evidence type="ECO:0000256" key="1">
    <source>
        <dbReference type="ARBA" id="ARBA00023015"/>
    </source>
</evidence>
<dbReference type="Gene3D" id="1.10.1660.10">
    <property type="match status" value="1"/>
</dbReference>
<feature type="region of interest" description="Disordered" evidence="3">
    <location>
        <begin position="70"/>
        <end position="93"/>
    </location>
</feature>
<evidence type="ECO:0000256" key="2">
    <source>
        <dbReference type="ARBA" id="ARBA00023163"/>
    </source>
</evidence>
<keyword evidence="2" id="KW-0804">Transcription</keyword>
<feature type="domain" description="HTH merR-type" evidence="4">
    <location>
        <begin position="1"/>
        <end position="26"/>
    </location>
</feature>
<sequence>MDRVLFIRGAKRLGLRLAEIRELLEVRDTGACACEPAETLLRQHVAEIATEIERLSALRDELLAMLTAMPGPDCRDPLPGTWRSLSSDSEERR</sequence>
<dbReference type="SUPFAM" id="SSF46955">
    <property type="entry name" value="Putative DNA-binding domain"/>
    <property type="match status" value="1"/>
</dbReference>